<keyword evidence="4 7" id="KW-0808">Transferase</keyword>
<dbReference type="PANTHER" id="PTHR12867:SF6">
    <property type="entry name" value="N-ACETYLGLUCOSAMINYLDIPHOSPHODOLICHOL N-ACETYLGLUCOSAMINYLTRANSFERASE"/>
    <property type="match status" value="1"/>
</dbReference>
<dbReference type="InterPro" id="IPR039042">
    <property type="entry name" value="Alg13-like"/>
</dbReference>
<dbReference type="STRING" id="263852.SAMN02745116_02390"/>
<accession>A0A1T4QZW6</accession>
<evidence type="ECO:0000256" key="2">
    <source>
        <dbReference type="ARBA" id="ARBA00006962"/>
    </source>
</evidence>
<keyword evidence="8" id="KW-1185">Reference proteome</keyword>
<dbReference type="SUPFAM" id="SSF53756">
    <property type="entry name" value="UDP-Glycosyltransferase/glycogen phosphorylase"/>
    <property type="match status" value="1"/>
</dbReference>
<dbReference type="Pfam" id="PF04101">
    <property type="entry name" value="Glyco_tran_28_C"/>
    <property type="match status" value="1"/>
</dbReference>
<organism evidence="7 8">
    <name type="scientific">Pilibacter termitis</name>
    <dbReference type="NCBI Taxonomy" id="263852"/>
    <lineage>
        <taxon>Bacteria</taxon>
        <taxon>Bacillati</taxon>
        <taxon>Bacillota</taxon>
        <taxon>Bacilli</taxon>
        <taxon>Lactobacillales</taxon>
        <taxon>Enterococcaceae</taxon>
        <taxon>Pilibacter</taxon>
    </lineage>
</organism>
<dbReference type="RefSeq" id="WP_078808289.1">
    <property type="nucleotide sequence ID" value="NZ_FUXI01000036.1"/>
</dbReference>
<sequence length="156" mass="17599">MILIVLGTQDSPFPRILKECEIAAEKLGLTEEIIAQIGTTKYESTRISLKAYYERTEFLRLIEQARVVITHGGAGTIYQCLHSGKKIIVMPRNAEFGEHNDNHQFELTEVLARDGYVLRADTSLVASLSEIDNFTPKPYVTQNDILEVVEQFIEGI</sequence>
<gene>
    <name evidence="7" type="ORF">SAMN02745116_02390</name>
</gene>
<evidence type="ECO:0000256" key="3">
    <source>
        <dbReference type="ARBA" id="ARBA00022676"/>
    </source>
</evidence>
<name>A0A1T4QZW6_9ENTE</name>
<protein>
    <submittedName>
        <fullName evidence="7">UDP-N-acetylglucosamine transferase subunit ALG13</fullName>
    </submittedName>
</protein>
<reference evidence="7 8" key="1">
    <citation type="submission" date="2017-02" db="EMBL/GenBank/DDBJ databases">
        <authorList>
            <person name="Peterson S.W."/>
        </authorList>
    </citation>
    <scope>NUCLEOTIDE SEQUENCE [LARGE SCALE GENOMIC DNA]</scope>
    <source>
        <strain evidence="7 8">ATCC BAA-1030</strain>
    </source>
</reference>
<dbReference type="Proteomes" id="UP000190328">
    <property type="component" value="Unassembled WGS sequence"/>
</dbReference>
<dbReference type="PANTHER" id="PTHR12867">
    <property type="entry name" value="GLYCOSYL TRANSFERASE-RELATED"/>
    <property type="match status" value="1"/>
</dbReference>
<dbReference type="AlphaFoldDB" id="A0A1T4QZW6"/>
<dbReference type="GO" id="GO:0006488">
    <property type="term" value="P:dolichol-linked oligosaccharide biosynthetic process"/>
    <property type="evidence" value="ECO:0007669"/>
    <property type="project" value="InterPro"/>
</dbReference>
<evidence type="ECO:0000256" key="1">
    <source>
        <dbReference type="ARBA" id="ARBA00004240"/>
    </source>
</evidence>
<dbReference type="GO" id="GO:0016758">
    <property type="term" value="F:hexosyltransferase activity"/>
    <property type="evidence" value="ECO:0007669"/>
    <property type="project" value="InterPro"/>
</dbReference>
<dbReference type="Gene3D" id="3.40.50.2000">
    <property type="entry name" value="Glycogen Phosphorylase B"/>
    <property type="match status" value="1"/>
</dbReference>
<keyword evidence="5" id="KW-0256">Endoplasmic reticulum</keyword>
<evidence type="ECO:0000256" key="5">
    <source>
        <dbReference type="ARBA" id="ARBA00022824"/>
    </source>
</evidence>
<comment type="subcellular location">
    <subcellularLocation>
        <location evidence="1">Endoplasmic reticulum</location>
    </subcellularLocation>
</comment>
<keyword evidence="3" id="KW-0328">Glycosyltransferase</keyword>
<dbReference type="InterPro" id="IPR007235">
    <property type="entry name" value="Glyco_trans_28_C"/>
</dbReference>
<evidence type="ECO:0000256" key="4">
    <source>
        <dbReference type="ARBA" id="ARBA00022679"/>
    </source>
</evidence>
<evidence type="ECO:0000259" key="6">
    <source>
        <dbReference type="Pfam" id="PF04101"/>
    </source>
</evidence>
<comment type="similarity">
    <text evidence="2">Belongs to the glycosyltransferase 28 family.</text>
</comment>
<dbReference type="OrthoDB" id="9814973at2"/>
<proteinExistence type="inferred from homology"/>
<feature type="domain" description="Glycosyl transferase family 28 C-terminal" evidence="6">
    <location>
        <begin position="1"/>
        <end position="138"/>
    </location>
</feature>
<evidence type="ECO:0000313" key="8">
    <source>
        <dbReference type="Proteomes" id="UP000190328"/>
    </source>
</evidence>
<dbReference type="EMBL" id="FUXI01000036">
    <property type="protein sequence ID" value="SKA09273.1"/>
    <property type="molecule type" value="Genomic_DNA"/>
</dbReference>
<evidence type="ECO:0000313" key="7">
    <source>
        <dbReference type="EMBL" id="SKA09273.1"/>
    </source>
</evidence>